<evidence type="ECO:0000256" key="4">
    <source>
        <dbReference type="PROSITE-ProRule" id="PRU00284"/>
    </source>
</evidence>
<evidence type="ECO:0000256" key="2">
    <source>
        <dbReference type="ARBA" id="ARBA00023224"/>
    </source>
</evidence>
<keyword evidence="7" id="KW-0472">Membrane</keyword>
<dbReference type="InterPro" id="IPR004090">
    <property type="entry name" value="Chemotax_Me-accpt_rcpt"/>
</dbReference>
<feature type="domain" description="HAMP" evidence="10">
    <location>
        <begin position="509"/>
        <end position="561"/>
    </location>
</feature>
<dbReference type="PRINTS" id="PR00260">
    <property type="entry name" value="CHEMTRNSDUCR"/>
</dbReference>
<accession>A0A0R0C991</accession>
<dbReference type="PROSITE" id="PS50111">
    <property type="entry name" value="CHEMOTAXIS_TRANSDUC_2"/>
    <property type="match status" value="1"/>
</dbReference>
<dbReference type="InterPro" id="IPR003660">
    <property type="entry name" value="HAMP_dom"/>
</dbReference>
<keyword evidence="12" id="KW-1185">Reference proteome</keyword>
<dbReference type="PROSITE" id="PS50112">
    <property type="entry name" value="PAS"/>
    <property type="match status" value="1"/>
</dbReference>
<comment type="caution">
    <text evidence="11">The sequence shown here is derived from an EMBL/GenBank/DDBJ whole genome shotgun (WGS) entry which is preliminary data.</text>
</comment>
<keyword evidence="2 4" id="KW-0807">Transducer</keyword>
<evidence type="ECO:0000256" key="6">
    <source>
        <dbReference type="SAM" id="MobiDB-lite"/>
    </source>
</evidence>
<dbReference type="Pfam" id="PF00672">
    <property type="entry name" value="HAMP"/>
    <property type="match status" value="1"/>
</dbReference>
<dbReference type="InterPro" id="IPR004089">
    <property type="entry name" value="MCPsignal_dom"/>
</dbReference>
<dbReference type="PANTHER" id="PTHR43531:SF14">
    <property type="entry name" value="METHYL-ACCEPTING CHEMOTAXIS PROTEIN I-RELATED"/>
    <property type="match status" value="1"/>
</dbReference>
<evidence type="ECO:0000313" key="12">
    <source>
        <dbReference type="Proteomes" id="UP000050864"/>
    </source>
</evidence>
<comment type="similarity">
    <text evidence="3">Belongs to the methyl-accepting chemotaxis (MCP) protein family.</text>
</comment>
<organism evidence="11 12">
    <name type="scientific">Stenotrophomonas humi</name>
    <dbReference type="NCBI Taxonomy" id="405444"/>
    <lineage>
        <taxon>Bacteria</taxon>
        <taxon>Pseudomonadati</taxon>
        <taxon>Pseudomonadota</taxon>
        <taxon>Gammaproteobacteria</taxon>
        <taxon>Lysobacterales</taxon>
        <taxon>Lysobacteraceae</taxon>
        <taxon>Stenotrophomonas</taxon>
    </lineage>
</organism>
<keyword evidence="5" id="KW-0175">Coiled coil</keyword>
<dbReference type="SUPFAM" id="SSF158472">
    <property type="entry name" value="HAMP domain-like"/>
    <property type="match status" value="1"/>
</dbReference>
<dbReference type="AlphaFoldDB" id="A0A0R0C991"/>
<keyword evidence="7" id="KW-0812">Transmembrane</keyword>
<evidence type="ECO:0000256" key="5">
    <source>
        <dbReference type="SAM" id="Coils"/>
    </source>
</evidence>
<feature type="domain" description="PAS" evidence="9">
    <location>
        <begin position="357"/>
        <end position="390"/>
    </location>
</feature>
<dbReference type="PANTHER" id="PTHR43531">
    <property type="entry name" value="PROTEIN ICFG"/>
    <property type="match status" value="1"/>
</dbReference>
<dbReference type="EMBL" id="LDJI01000025">
    <property type="protein sequence ID" value="KRG63202.1"/>
    <property type="molecule type" value="Genomic_DNA"/>
</dbReference>
<evidence type="ECO:0000259" key="8">
    <source>
        <dbReference type="PROSITE" id="PS50111"/>
    </source>
</evidence>
<dbReference type="Proteomes" id="UP000050864">
    <property type="component" value="Unassembled WGS sequence"/>
</dbReference>
<dbReference type="SUPFAM" id="SSF58104">
    <property type="entry name" value="Methyl-accepting chemotaxis protein (MCP) signaling domain"/>
    <property type="match status" value="1"/>
</dbReference>
<dbReference type="Gene3D" id="1.10.287.950">
    <property type="entry name" value="Methyl-accepting chemotaxis protein"/>
    <property type="match status" value="1"/>
</dbReference>
<dbReference type="GO" id="GO:0005886">
    <property type="term" value="C:plasma membrane"/>
    <property type="evidence" value="ECO:0007669"/>
    <property type="project" value="TreeGrafter"/>
</dbReference>
<dbReference type="SMART" id="SM00283">
    <property type="entry name" value="MA"/>
    <property type="match status" value="1"/>
</dbReference>
<name>A0A0R0C991_9GAMM</name>
<evidence type="ECO:0008006" key="13">
    <source>
        <dbReference type="Google" id="ProtNLM"/>
    </source>
</evidence>
<keyword evidence="1" id="KW-0488">Methylation</keyword>
<protein>
    <recommendedName>
        <fullName evidence="13">Chemotaxis protein</fullName>
    </recommendedName>
</protein>
<evidence type="ECO:0000256" key="1">
    <source>
        <dbReference type="ARBA" id="ARBA00022481"/>
    </source>
</evidence>
<dbReference type="GO" id="GO:0007165">
    <property type="term" value="P:signal transduction"/>
    <property type="evidence" value="ECO:0007669"/>
    <property type="project" value="UniProtKB-KW"/>
</dbReference>
<dbReference type="Pfam" id="PF00015">
    <property type="entry name" value="MCPsignal"/>
    <property type="match status" value="1"/>
</dbReference>
<keyword evidence="7" id="KW-1133">Transmembrane helix</keyword>
<evidence type="ECO:0000256" key="3">
    <source>
        <dbReference type="ARBA" id="ARBA00029447"/>
    </source>
</evidence>
<evidence type="ECO:0000259" key="9">
    <source>
        <dbReference type="PROSITE" id="PS50112"/>
    </source>
</evidence>
<dbReference type="CDD" id="cd06225">
    <property type="entry name" value="HAMP"/>
    <property type="match status" value="1"/>
</dbReference>
<dbReference type="GO" id="GO:0006935">
    <property type="term" value="P:chemotaxis"/>
    <property type="evidence" value="ECO:0007669"/>
    <property type="project" value="UniProtKB-KW"/>
</dbReference>
<dbReference type="SMART" id="SM00304">
    <property type="entry name" value="HAMP"/>
    <property type="match status" value="3"/>
</dbReference>
<dbReference type="Gene3D" id="6.10.340.10">
    <property type="match status" value="1"/>
</dbReference>
<evidence type="ECO:0000313" key="11">
    <source>
        <dbReference type="EMBL" id="KRG63202.1"/>
    </source>
</evidence>
<sequence length="825" mass="88274">MKFPLGIAQKLRLSLLALVVGLAVIGSAYAWLSAGMQRADLRLQNYQQDAARLEALAAAFAEVRRAQAEYAMSFSAPAGTAFLAANERLQAALASSTGSAPWSKELAMPLHGYLESGTALDERINALGHDADSGLQGELRGAVHQVENLIGNYDVPALQVSMLTMRRYEKDFILRREQKYADELSGQVMPFELLLQQARMPEDIKGQVRDAMQLYQGAFLSYAAARYGADSETQSMDDLAARAGPVIRKLQQEQRAALQQQRAEQASARTWMNAAFAVTVLLVGLLLVILLLLLLRAVSRPLVDAADFARAIADGHLDGSLVVRNTHDEIGRLATALMQMQASLRERIASERIAAQANQRVRQALDVAGAAVLVTDAEGRVVYANEALAQSFAQAGIGQTMDTGTDVALLGEDVLAVLRRAQQAASAVDAEVELGNSGFLLRTSPVLEHSRVLGLVMEWQDRHLERVIVNEVAAVVAAAAAGELQGRIALDDKQGFVRQLGERINALLDGVQTQLGDATRVIGHFARGDLSARMRDDGRGIYATLRQGLEVAMQQVGGIVSSIQQSAGSVQEAVDDMASGTADLSGRVEQQVRDVHDALERMRSVAGEARENAGSARHSAEVSGAASRAAERGSEATAAAISGMEQLRASSRHIREIVATVDSLSFQTNLLALNAAVEAARAGSHGRGFAVVAGEVRMLAQRSAEASQQIRTLVDDSLQQVEAGARLVDTSGEVMHDISGRVQQVVTAMARIDAASERQVVAVDDVERLLRRIGEGTQQSGKVARASSQAAVEMRAQAQELAAAAERFVLDTVQDDSAVTLRHSA</sequence>
<feature type="domain" description="HAMP" evidence="10">
    <location>
        <begin position="296"/>
        <end position="349"/>
    </location>
</feature>
<dbReference type="OrthoDB" id="8744489at2"/>
<dbReference type="PATRIC" id="fig|405444.3.peg.1707"/>
<evidence type="ECO:0000256" key="7">
    <source>
        <dbReference type="SAM" id="Phobius"/>
    </source>
</evidence>
<gene>
    <name evidence="11" type="ORF">ABB26_13045</name>
</gene>
<dbReference type="InterPro" id="IPR000014">
    <property type="entry name" value="PAS"/>
</dbReference>
<reference evidence="11 12" key="1">
    <citation type="submission" date="2015-05" db="EMBL/GenBank/DDBJ databases">
        <title>Genome sequencing and analysis of members of genus Stenotrophomonas.</title>
        <authorList>
            <person name="Patil P.P."/>
            <person name="Midha S."/>
            <person name="Patil P.B."/>
        </authorList>
    </citation>
    <scope>NUCLEOTIDE SEQUENCE [LARGE SCALE GENOMIC DNA]</scope>
    <source>
        <strain evidence="11 12">DSM 18929</strain>
    </source>
</reference>
<dbReference type="Gene3D" id="3.30.450.20">
    <property type="entry name" value="PAS domain"/>
    <property type="match status" value="1"/>
</dbReference>
<proteinExistence type="inferred from homology"/>
<feature type="coiled-coil region" evidence="5">
    <location>
        <begin position="36"/>
        <end position="63"/>
    </location>
</feature>
<feature type="region of interest" description="Disordered" evidence="6">
    <location>
        <begin position="608"/>
        <end position="629"/>
    </location>
</feature>
<dbReference type="PROSITE" id="PS50885">
    <property type="entry name" value="HAMP"/>
    <property type="match status" value="2"/>
</dbReference>
<feature type="domain" description="Methyl-accepting transducer" evidence="8">
    <location>
        <begin position="566"/>
        <end position="795"/>
    </location>
</feature>
<dbReference type="GO" id="GO:0004888">
    <property type="term" value="F:transmembrane signaling receptor activity"/>
    <property type="evidence" value="ECO:0007669"/>
    <property type="project" value="InterPro"/>
</dbReference>
<feature type="transmembrane region" description="Helical" evidence="7">
    <location>
        <begin position="271"/>
        <end position="295"/>
    </location>
</feature>
<dbReference type="STRING" id="405444.ABB26_13045"/>
<dbReference type="InterPro" id="IPR051310">
    <property type="entry name" value="MCP_chemotaxis"/>
</dbReference>
<dbReference type="InterPro" id="IPR035965">
    <property type="entry name" value="PAS-like_dom_sf"/>
</dbReference>
<dbReference type="SUPFAM" id="SSF55785">
    <property type="entry name" value="PYP-like sensor domain (PAS domain)"/>
    <property type="match status" value="1"/>
</dbReference>
<evidence type="ECO:0000259" key="10">
    <source>
        <dbReference type="PROSITE" id="PS50885"/>
    </source>
</evidence>
<dbReference type="RefSeq" id="WP_057634818.1">
    <property type="nucleotide sequence ID" value="NZ_LDJI01000025.1"/>
</dbReference>